<gene>
    <name evidence="17" type="ORF">OCTVUL_1B026347</name>
</gene>
<evidence type="ECO:0000256" key="11">
    <source>
        <dbReference type="ARBA" id="ARBA00023054"/>
    </source>
</evidence>
<dbReference type="GO" id="GO:0005694">
    <property type="term" value="C:chromosome"/>
    <property type="evidence" value="ECO:0007669"/>
    <property type="project" value="UniProtKB-SubCell"/>
</dbReference>
<proteinExistence type="predicted"/>
<feature type="region of interest" description="Disordered" evidence="15">
    <location>
        <begin position="334"/>
        <end position="356"/>
    </location>
</feature>
<reference evidence="17" key="1">
    <citation type="submission" date="2023-08" db="EMBL/GenBank/DDBJ databases">
        <authorList>
            <person name="Alioto T."/>
            <person name="Alioto T."/>
            <person name="Gomez Garrido J."/>
        </authorList>
    </citation>
    <scope>NUCLEOTIDE SEQUENCE</scope>
</reference>
<dbReference type="InterPro" id="IPR059039">
    <property type="entry name" value="ZNF380_CC"/>
</dbReference>
<dbReference type="InterPro" id="IPR003604">
    <property type="entry name" value="Matrin/U1-like-C_Znf_C2H2"/>
</dbReference>
<dbReference type="GO" id="GO:0005681">
    <property type="term" value="C:spliceosomal complex"/>
    <property type="evidence" value="ECO:0007669"/>
    <property type="project" value="InterPro"/>
</dbReference>
<feature type="compositionally biased region" description="Low complexity" evidence="15">
    <location>
        <begin position="160"/>
        <end position="176"/>
    </location>
</feature>
<dbReference type="GO" id="GO:0051301">
    <property type="term" value="P:cell division"/>
    <property type="evidence" value="ECO:0007669"/>
    <property type="project" value="UniProtKB-KW"/>
</dbReference>
<evidence type="ECO:0000256" key="2">
    <source>
        <dbReference type="ARBA" id="ARBA00004324"/>
    </source>
</evidence>
<keyword evidence="11" id="KW-0175">Coiled coil</keyword>
<dbReference type="InterPro" id="IPR040050">
    <property type="entry name" value="ZNF830-like"/>
</dbReference>
<evidence type="ECO:0000256" key="13">
    <source>
        <dbReference type="ARBA" id="ARBA00023306"/>
    </source>
</evidence>
<keyword evidence="12" id="KW-0539">Nucleus</keyword>
<dbReference type="InterPro" id="IPR013087">
    <property type="entry name" value="Znf_C2H2_type"/>
</dbReference>
<dbReference type="Pfam" id="PF12874">
    <property type="entry name" value="zf-met"/>
    <property type="match status" value="1"/>
</dbReference>
<protein>
    <recommendedName>
        <fullName evidence="3">Zinc finger protein 830</fullName>
    </recommendedName>
    <alternativeName>
        <fullName evidence="14">Coiled-coil domain-containing protein 16</fullName>
    </alternativeName>
</protein>
<keyword evidence="18" id="KW-1185">Reference proteome</keyword>
<dbReference type="GO" id="GO:0033314">
    <property type="term" value="P:mitotic DNA replication checkpoint signaling"/>
    <property type="evidence" value="ECO:0007669"/>
    <property type="project" value="TreeGrafter"/>
</dbReference>
<evidence type="ECO:0000256" key="12">
    <source>
        <dbReference type="ARBA" id="ARBA00023242"/>
    </source>
</evidence>
<feature type="region of interest" description="Disordered" evidence="15">
    <location>
        <begin position="144"/>
        <end position="251"/>
    </location>
</feature>
<feature type="compositionally biased region" description="Polar residues" evidence="15">
    <location>
        <begin position="199"/>
        <end position="219"/>
    </location>
</feature>
<dbReference type="PANTHER" id="PTHR13278:SF0">
    <property type="entry name" value="ZINC FINGER PROTEIN 830"/>
    <property type="match status" value="1"/>
</dbReference>
<keyword evidence="10" id="KW-0862">Zinc</keyword>
<dbReference type="Proteomes" id="UP001162480">
    <property type="component" value="Chromosome 11"/>
</dbReference>
<dbReference type="PANTHER" id="PTHR13278">
    <property type="entry name" value="ZINC FINGER PROTEIN 830"/>
    <property type="match status" value="1"/>
</dbReference>
<sequence length="369" mass="41940">MEEEVSKLAALNGFSFNSIAKSNFIHRNLHSQRGKYDKLQPTSANGVWNMMAAFKKKPVSKDDLRRLMKETKITVRSKDKKVDHPHAKYNCLGQLVCTVCNTALKSSLLWNAHLQGRQHKENLVSQNEKQQDLQQINLLKRKLAETNDEHDSKKPKASILKNSLKTNSSNLSNKTSFPIVDESDDSMSDSDSEADLSETKNVSIPSEKSTDANSATASSLPKDFFDSGSAPAENKDEAGNDSESKIANVLPEGFFDDPVIDAKVRQVEYKDKMEEEWELFQKQMKEEAHVSEAIIEDDDEQANVDRNIDEIDEQIHRWSQINDLQDQKEKIMQVKSQKNHCGDGSEDEDSISTDDFKDFLDWRSKKPWT</sequence>
<evidence type="ECO:0000259" key="16">
    <source>
        <dbReference type="SMART" id="SM00451"/>
    </source>
</evidence>
<comment type="subcellular location">
    <subcellularLocation>
        <location evidence="1">Chromosome</location>
    </subcellularLocation>
    <subcellularLocation>
        <location evidence="2">Nucleus speckle</location>
    </subcellularLocation>
</comment>
<evidence type="ECO:0000313" key="17">
    <source>
        <dbReference type="EMBL" id="CAI9730101.1"/>
    </source>
</evidence>
<evidence type="ECO:0000256" key="4">
    <source>
        <dbReference type="ARBA" id="ARBA00022454"/>
    </source>
</evidence>
<dbReference type="GO" id="GO:0008270">
    <property type="term" value="F:zinc ion binding"/>
    <property type="evidence" value="ECO:0007669"/>
    <property type="project" value="UniProtKB-KW"/>
</dbReference>
<feature type="compositionally biased region" description="Basic and acidic residues" evidence="15">
    <location>
        <begin position="144"/>
        <end position="154"/>
    </location>
</feature>
<accession>A0AA36F8V0</accession>
<keyword evidence="9" id="KW-0498">Mitosis</keyword>
<feature type="compositionally biased region" description="Basic and acidic residues" evidence="15">
    <location>
        <begin position="233"/>
        <end position="244"/>
    </location>
</feature>
<evidence type="ECO:0000256" key="7">
    <source>
        <dbReference type="ARBA" id="ARBA00022723"/>
    </source>
</evidence>
<evidence type="ECO:0000256" key="3">
    <source>
        <dbReference type="ARBA" id="ARBA00017358"/>
    </source>
</evidence>
<keyword evidence="13" id="KW-0131">Cell cycle</keyword>
<evidence type="ECO:0000313" key="18">
    <source>
        <dbReference type="Proteomes" id="UP001162480"/>
    </source>
</evidence>
<evidence type="ECO:0000256" key="1">
    <source>
        <dbReference type="ARBA" id="ARBA00004286"/>
    </source>
</evidence>
<keyword evidence="8" id="KW-0863">Zinc-finger</keyword>
<keyword evidence="7" id="KW-0479">Metal-binding</keyword>
<feature type="domain" description="U1-type" evidence="16">
    <location>
        <begin position="92"/>
        <end position="126"/>
    </location>
</feature>
<evidence type="ECO:0000256" key="6">
    <source>
        <dbReference type="ARBA" id="ARBA00022618"/>
    </source>
</evidence>
<feature type="compositionally biased region" description="Acidic residues" evidence="15">
    <location>
        <begin position="181"/>
        <end position="196"/>
    </location>
</feature>
<evidence type="ECO:0000256" key="8">
    <source>
        <dbReference type="ARBA" id="ARBA00022771"/>
    </source>
</evidence>
<dbReference type="EMBL" id="OX597824">
    <property type="protein sequence ID" value="CAI9730101.1"/>
    <property type="molecule type" value="Genomic_DNA"/>
</dbReference>
<keyword evidence="6" id="KW-0132">Cell division</keyword>
<dbReference type="InterPro" id="IPR036236">
    <property type="entry name" value="Znf_C2H2_sf"/>
</dbReference>
<evidence type="ECO:0000256" key="9">
    <source>
        <dbReference type="ARBA" id="ARBA00022776"/>
    </source>
</evidence>
<evidence type="ECO:0000256" key="10">
    <source>
        <dbReference type="ARBA" id="ARBA00022833"/>
    </source>
</evidence>
<dbReference type="GO" id="GO:0003676">
    <property type="term" value="F:nucleic acid binding"/>
    <property type="evidence" value="ECO:0007669"/>
    <property type="project" value="InterPro"/>
</dbReference>
<dbReference type="GO" id="GO:0033260">
    <property type="term" value="P:nuclear DNA replication"/>
    <property type="evidence" value="ECO:0007669"/>
    <property type="project" value="TreeGrafter"/>
</dbReference>
<dbReference type="AlphaFoldDB" id="A0AA36F8V0"/>
<keyword evidence="4" id="KW-0158">Chromosome</keyword>
<dbReference type="GO" id="GO:0016607">
    <property type="term" value="C:nuclear speck"/>
    <property type="evidence" value="ECO:0007669"/>
    <property type="project" value="UniProtKB-SubCell"/>
</dbReference>
<dbReference type="GO" id="GO:0044773">
    <property type="term" value="P:mitotic DNA damage checkpoint signaling"/>
    <property type="evidence" value="ECO:0007669"/>
    <property type="project" value="TreeGrafter"/>
</dbReference>
<evidence type="ECO:0000256" key="14">
    <source>
        <dbReference type="ARBA" id="ARBA00030672"/>
    </source>
</evidence>
<dbReference type="SMART" id="SM00451">
    <property type="entry name" value="ZnF_U1"/>
    <property type="match status" value="1"/>
</dbReference>
<organism evidence="17 18">
    <name type="scientific">Octopus vulgaris</name>
    <name type="common">Common octopus</name>
    <dbReference type="NCBI Taxonomy" id="6645"/>
    <lineage>
        <taxon>Eukaryota</taxon>
        <taxon>Metazoa</taxon>
        <taxon>Spiralia</taxon>
        <taxon>Lophotrochozoa</taxon>
        <taxon>Mollusca</taxon>
        <taxon>Cephalopoda</taxon>
        <taxon>Coleoidea</taxon>
        <taxon>Octopodiformes</taxon>
        <taxon>Octopoda</taxon>
        <taxon>Incirrata</taxon>
        <taxon>Octopodidae</taxon>
        <taxon>Octopus</taxon>
    </lineage>
</organism>
<dbReference type="Pfam" id="PF23406">
    <property type="entry name" value="ZNF380_CC"/>
    <property type="match status" value="1"/>
</dbReference>
<name>A0AA36F8V0_OCTVU</name>
<dbReference type="SUPFAM" id="SSF57667">
    <property type="entry name" value="beta-beta-alpha zinc fingers"/>
    <property type="match status" value="1"/>
</dbReference>
<keyword evidence="5" id="KW-0217">Developmental protein</keyword>
<evidence type="ECO:0000256" key="5">
    <source>
        <dbReference type="ARBA" id="ARBA00022473"/>
    </source>
</evidence>
<evidence type="ECO:0000256" key="15">
    <source>
        <dbReference type="SAM" id="MobiDB-lite"/>
    </source>
</evidence>